<dbReference type="AlphaFoldDB" id="A0A6J4J0B0"/>
<dbReference type="GO" id="GO:0016747">
    <property type="term" value="F:acyltransferase activity, transferring groups other than amino-acyl groups"/>
    <property type="evidence" value="ECO:0007669"/>
    <property type="project" value="InterPro"/>
</dbReference>
<keyword evidence="1" id="KW-0472">Membrane</keyword>
<reference evidence="3" key="1">
    <citation type="submission" date="2020-02" db="EMBL/GenBank/DDBJ databases">
        <authorList>
            <person name="Meier V. D."/>
        </authorList>
    </citation>
    <scope>NUCLEOTIDE SEQUENCE</scope>
    <source>
        <strain evidence="3">AVDCRST_MAG63</strain>
    </source>
</reference>
<name>A0A6J4J0B0_9BACT</name>
<feature type="transmembrane region" description="Helical" evidence="1">
    <location>
        <begin position="155"/>
        <end position="174"/>
    </location>
</feature>
<dbReference type="EMBL" id="CADCTO010000335">
    <property type="protein sequence ID" value="CAA9264241.1"/>
    <property type="molecule type" value="Genomic_DNA"/>
</dbReference>
<gene>
    <name evidence="3" type="ORF">AVDCRST_MAG63-2598</name>
</gene>
<protein>
    <submittedName>
        <fullName evidence="3">Glucans biosynthesis protein C</fullName>
        <ecNumber evidence="3">2.1.-.-</ecNumber>
    </submittedName>
</protein>
<evidence type="ECO:0000313" key="3">
    <source>
        <dbReference type="EMBL" id="CAA9264241.1"/>
    </source>
</evidence>
<dbReference type="InterPro" id="IPR002656">
    <property type="entry name" value="Acyl_transf_3_dom"/>
</dbReference>
<feature type="transmembrane region" description="Helical" evidence="1">
    <location>
        <begin position="26"/>
        <end position="44"/>
    </location>
</feature>
<dbReference type="PANTHER" id="PTHR36927:SF1">
    <property type="entry name" value="MDO-LIKE PROTEIN"/>
    <property type="match status" value="1"/>
</dbReference>
<dbReference type="PANTHER" id="PTHR36927">
    <property type="entry name" value="BLR4337 PROTEIN"/>
    <property type="match status" value="1"/>
</dbReference>
<evidence type="ECO:0000259" key="2">
    <source>
        <dbReference type="Pfam" id="PF01757"/>
    </source>
</evidence>
<dbReference type="Pfam" id="PF01757">
    <property type="entry name" value="Acyl_transf_3"/>
    <property type="match status" value="1"/>
</dbReference>
<keyword evidence="1" id="KW-0812">Transmembrane</keyword>
<evidence type="ECO:0000256" key="1">
    <source>
        <dbReference type="SAM" id="Phobius"/>
    </source>
</evidence>
<keyword evidence="3" id="KW-0808">Transferase</keyword>
<feature type="transmembrane region" description="Helical" evidence="1">
    <location>
        <begin position="104"/>
        <end position="126"/>
    </location>
</feature>
<feature type="transmembrane region" description="Helical" evidence="1">
    <location>
        <begin position="200"/>
        <end position="219"/>
    </location>
</feature>
<feature type="transmembrane region" description="Helical" evidence="1">
    <location>
        <begin position="259"/>
        <end position="281"/>
    </location>
</feature>
<feature type="transmembrane region" description="Helical" evidence="1">
    <location>
        <begin position="293"/>
        <end position="316"/>
    </location>
</feature>
<feature type="domain" description="Acyltransferase 3" evidence="2">
    <location>
        <begin position="19"/>
        <end position="379"/>
    </location>
</feature>
<feature type="transmembrane region" description="Helical" evidence="1">
    <location>
        <begin position="225"/>
        <end position="247"/>
    </location>
</feature>
<proteinExistence type="predicted"/>
<sequence length="416" mass="45024">MPTRQDGPVPPATGGPRYHALDNLRAAMMFLGIVLHGVLSYTTLPTEGMWGIKDARRSVFFDLAVLYIHAFRMPVFFVLAGLFGALLYERRGAAGYTAHRAGRLLVPLAVGLIVLYPLNAAAFTFAKNAVRWGVGSAVERQRLPPLVPWDTTHLWFLYFLVIFSACAAVTSALCERLSRTASGRAASVVFRRALASPWRAVIFAVPTVPGLLTMRAGVLGTSHAYVPPAGVLLVYGYFFAVGWLLYAHRDLLPGLARGARTQVAATVPLLFAMAAALSHVVTAEAAGRTSFPALAAVAVIGALLAWLMVFGLTGLFLRYDGHRESAVGRYLADASYWVYLVHLPVVALLAGLLAPWPVSPFVKAALVCGVTTLVTVWTYDRFVRATPIGAVLNGRRYPRAWPRRNVNLGAAEPQQT</sequence>
<dbReference type="EC" id="2.1.-.-" evidence="3"/>
<accession>A0A6J4J0B0</accession>
<feature type="transmembrane region" description="Helical" evidence="1">
    <location>
        <begin position="64"/>
        <end position="88"/>
    </location>
</feature>
<feature type="transmembrane region" description="Helical" evidence="1">
    <location>
        <begin position="336"/>
        <end position="354"/>
    </location>
</feature>
<dbReference type="InterPro" id="IPR050623">
    <property type="entry name" value="Glucan_succinyl_AcylTrfase"/>
</dbReference>
<organism evidence="3">
    <name type="scientific">uncultured Armatimonadetes bacterium</name>
    <dbReference type="NCBI Taxonomy" id="157466"/>
    <lineage>
        <taxon>Bacteria</taxon>
        <taxon>Bacillati</taxon>
        <taxon>Armatimonadota</taxon>
        <taxon>environmental samples</taxon>
    </lineage>
</organism>
<keyword evidence="1" id="KW-1133">Transmembrane helix</keyword>